<dbReference type="OMA" id="FAYKELC"/>
<keyword evidence="3" id="KW-1015">Disulfide bond</keyword>
<organism evidence="4 5">
    <name type="scientific">Romanomermis culicivorax</name>
    <name type="common">Nematode worm</name>
    <dbReference type="NCBI Taxonomy" id="13658"/>
    <lineage>
        <taxon>Eukaryota</taxon>
        <taxon>Metazoa</taxon>
        <taxon>Ecdysozoa</taxon>
        <taxon>Nematoda</taxon>
        <taxon>Enoplea</taxon>
        <taxon>Dorylaimia</taxon>
        <taxon>Mermithida</taxon>
        <taxon>Mermithoidea</taxon>
        <taxon>Mermithidae</taxon>
        <taxon>Romanomermis</taxon>
    </lineage>
</organism>
<dbReference type="WBParaSite" id="nRc.2.0.1.t36390-RA">
    <property type="protein sequence ID" value="nRc.2.0.1.t36390-RA"/>
    <property type="gene ID" value="nRc.2.0.1.g36390"/>
</dbReference>
<dbReference type="InterPro" id="IPR003213">
    <property type="entry name" value="Cyt_c_oxidase_su6B"/>
</dbReference>
<dbReference type="InterPro" id="IPR036549">
    <property type="entry name" value="CX6/COA6-like_sf"/>
</dbReference>
<evidence type="ECO:0000313" key="5">
    <source>
        <dbReference type="WBParaSite" id="nRc.2.0.1.t36390-RA"/>
    </source>
</evidence>
<dbReference type="AlphaFoldDB" id="A0A915KDD7"/>
<dbReference type="Gene3D" id="1.10.10.140">
    <property type="entry name" value="Cytochrome c oxidase, subunit VIb"/>
    <property type="match status" value="1"/>
</dbReference>
<sequence>MWFNKDVNEKLRVKWWSAPGDIRFPQTCQTRHCYQYYVDYFRCKNFKGENYEPCDYFKAVYLCMCPASW</sequence>
<evidence type="ECO:0000256" key="1">
    <source>
        <dbReference type="ARBA" id="ARBA00004173"/>
    </source>
</evidence>
<dbReference type="Proteomes" id="UP000887565">
    <property type="component" value="Unplaced"/>
</dbReference>
<evidence type="ECO:0000256" key="2">
    <source>
        <dbReference type="ARBA" id="ARBA00023128"/>
    </source>
</evidence>
<dbReference type="GO" id="GO:0045277">
    <property type="term" value="C:respiratory chain complex IV"/>
    <property type="evidence" value="ECO:0007669"/>
    <property type="project" value="InterPro"/>
</dbReference>
<dbReference type="PANTHER" id="PTHR11387">
    <property type="entry name" value="CYTOCHROME C OXIDASE SUBUNIT 6B"/>
    <property type="match status" value="1"/>
</dbReference>
<dbReference type="SUPFAM" id="SSF47694">
    <property type="entry name" value="Cytochrome c oxidase subunit h"/>
    <property type="match status" value="1"/>
</dbReference>
<protein>
    <submittedName>
        <fullName evidence="5">Uncharacterized protein</fullName>
    </submittedName>
</protein>
<evidence type="ECO:0000313" key="4">
    <source>
        <dbReference type="Proteomes" id="UP000887565"/>
    </source>
</evidence>
<dbReference type="InterPro" id="IPR048280">
    <property type="entry name" value="COX6B-like"/>
</dbReference>
<keyword evidence="4" id="KW-1185">Reference proteome</keyword>
<evidence type="ECO:0000256" key="3">
    <source>
        <dbReference type="ARBA" id="ARBA00023157"/>
    </source>
</evidence>
<dbReference type="GO" id="GO:0005739">
    <property type="term" value="C:mitochondrion"/>
    <property type="evidence" value="ECO:0007669"/>
    <property type="project" value="UniProtKB-SubCell"/>
</dbReference>
<name>A0A915KDD7_ROMCU</name>
<dbReference type="Pfam" id="PF02297">
    <property type="entry name" value="COX6B"/>
    <property type="match status" value="1"/>
</dbReference>
<comment type="subcellular location">
    <subcellularLocation>
        <location evidence="1">Mitochondrion</location>
    </subcellularLocation>
</comment>
<keyword evidence="2" id="KW-0496">Mitochondrion</keyword>
<reference evidence="5" key="1">
    <citation type="submission" date="2022-11" db="UniProtKB">
        <authorList>
            <consortium name="WormBaseParasite"/>
        </authorList>
    </citation>
    <scope>IDENTIFICATION</scope>
</reference>
<accession>A0A915KDD7</accession>
<proteinExistence type="predicted"/>